<feature type="compositionally biased region" description="Basic and acidic residues" evidence="6">
    <location>
        <begin position="385"/>
        <end position="446"/>
    </location>
</feature>
<keyword evidence="5 7" id="KW-0472">Membrane</keyword>
<evidence type="ECO:0000256" key="2">
    <source>
        <dbReference type="ARBA" id="ARBA00022475"/>
    </source>
</evidence>
<proteinExistence type="predicted"/>
<keyword evidence="3 7" id="KW-0812">Transmembrane</keyword>
<feature type="compositionally biased region" description="Basic and acidic residues" evidence="6">
    <location>
        <begin position="267"/>
        <end position="276"/>
    </location>
</feature>
<gene>
    <name evidence="9" type="ORF">HF838_09360</name>
</gene>
<evidence type="ECO:0000259" key="8">
    <source>
        <dbReference type="PROSITE" id="PS51849"/>
    </source>
</evidence>
<dbReference type="Proteomes" id="UP000561326">
    <property type="component" value="Unassembled WGS sequence"/>
</dbReference>
<feature type="compositionally biased region" description="Basic and acidic residues" evidence="6">
    <location>
        <begin position="296"/>
        <end position="305"/>
    </location>
</feature>
<dbReference type="RefSeq" id="WP_040303962.1">
    <property type="nucleotide sequence ID" value="NZ_CABKST010000216.1"/>
</dbReference>
<dbReference type="EMBL" id="JABAGO010000014">
    <property type="protein sequence ID" value="NME98465.1"/>
    <property type="molecule type" value="Genomic_DNA"/>
</dbReference>
<evidence type="ECO:0000256" key="6">
    <source>
        <dbReference type="SAM" id="MobiDB-lite"/>
    </source>
</evidence>
<evidence type="ECO:0000256" key="7">
    <source>
        <dbReference type="SAM" id="Phobius"/>
    </source>
</evidence>
<evidence type="ECO:0000313" key="9">
    <source>
        <dbReference type="EMBL" id="NME98465.1"/>
    </source>
</evidence>
<keyword evidence="2" id="KW-1003">Cell membrane</keyword>
<protein>
    <submittedName>
        <fullName evidence="9">Anti-sigma factor domain-containing protein</fullName>
    </submittedName>
</protein>
<keyword evidence="4 7" id="KW-1133">Transmembrane helix</keyword>
<dbReference type="InterPro" id="IPR055431">
    <property type="entry name" value="RsgI_M"/>
</dbReference>
<feature type="compositionally biased region" description="Basic and acidic residues" evidence="6">
    <location>
        <begin position="325"/>
        <end position="335"/>
    </location>
</feature>
<accession>A0A848CS56</accession>
<name>A0A848CS56_ANEAE</name>
<dbReference type="AlphaFoldDB" id="A0A848CS56"/>
<evidence type="ECO:0000256" key="1">
    <source>
        <dbReference type="ARBA" id="ARBA00004162"/>
    </source>
</evidence>
<sequence>MKKKGIVLEIRGQYLIVMTSSGEFCKIPPTEGLITEGEEIEFTHTLEANDSTPARGKRYAWKSWTYAAAACLLLLITALPLWNMVFASAYATVSIDINPSFELEVNERYEVTGVHALNKDAERIVPDIDWKKHTLIEVTKDIIFEARKQGYLEKNHDVLIVPVGMKNPAASQELLEIMKKEVPVFTSSGMGELTVTMMESTKEMREQARKLGISAGKYALYDSMKSIDKSLGEDSIRRMSISEVSSAIGGFKNIPNAVQYSNVPSTLKKEQKKQPEKQPAQVPSIPKQLADNAEASPHKNPEPQKKKTASVRAEQDNLPVKRTPKLTEQEQKDKSTGVPKLIAADTKHKAEVQAQKEEKRSEEDKKYNSGYGQQQQQSQQGGRTIKKEEKERNEKYKEEREQNKQNADRSPHKETEKKTQHTDEKKEDQSDKKSTSSADKHEESNK</sequence>
<dbReference type="GeneID" id="92840693"/>
<feature type="region of interest" description="Disordered" evidence="6">
    <location>
        <begin position="265"/>
        <end position="446"/>
    </location>
</feature>
<dbReference type="InterPro" id="IPR024449">
    <property type="entry name" value="Anti-sigma_RsgI_N"/>
</dbReference>
<feature type="domain" description="RsgI N-terminal anti-sigma" evidence="8">
    <location>
        <begin position="3"/>
        <end position="51"/>
    </location>
</feature>
<dbReference type="PROSITE" id="PS51849">
    <property type="entry name" value="RSGI_N"/>
    <property type="match status" value="1"/>
</dbReference>
<organism evidence="9 10">
    <name type="scientific">Aneurinibacillus aneurinilyticus</name>
    <name type="common">Bacillus aneurinolyticus</name>
    <dbReference type="NCBI Taxonomy" id="1391"/>
    <lineage>
        <taxon>Bacteria</taxon>
        <taxon>Bacillati</taxon>
        <taxon>Bacillota</taxon>
        <taxon>Bacilli</taxon>
        <taxon>Bacillales</taxon>
        <taxon>Paenibacillaceae</taxon>
        <taxon>Aneurinibacillus group</taxon>
        <taxon>Aneurinibacillus</taxon>
    </lineage>
</organism>
<feature type="compositionally biased region" description="Basic and acidic residues" evidence="6">
    <location>
        <begin position="345"/>
        <end position="367"/>
    </location>
</feature>
<feature type="transmembrane region" description="Helical" evidence="7">
    <location>
        <begin position="64"/>
        <end position="82"/>
    </location>
</feature>
<evidence type="ECO:0000256" key="4">
    <source>
        <dbReference type="ARBA" id="ARBA00022989"/>
    </source>
</evidence>
<reference evidence="9 10" key="1">
    <citation type="submission" date="2020-04" db="EMBL/GenBank/DDBJ databases">
        <authorList>
            <person name="Hitch T.C.A."/>
            <person name="Wylensek D."/>
            <person name="Clavel T."/>
        </authorList>
    </citation>
    <scope>NUCLEOTIDE SEQUENCE [LARGE SCALE GENOMIC DNA]</scope>
    <source>
        <strain evidence="9 10">WB01_D5_05</strain>
    </source>
</reference>
<feature type="compositionally biased region" description="Low complexity" evidence="6">
    <location>
        <begin position="369"/>
        <end position="382"/>
    </location>
</feature>
<comment type="subcellular location">
    <subcellularLocation>
        <location evidence="1">Cell membrane</location>
        <topology evidence="1">Single-pass membrane protein</topology>
    </subcellularLocation>
</comment>
<evidence type="ECO:0000313" key="10">
    <source>
        <dbReference type="Proteomes" id="UP000561326"/>
    </source>
</evidence>
<evidence type="ECO:0000256" key="5">
    <source>
        <dbReference type="ARBA" id="ARBA00023136"/>
    </source>
</evidence>
<evidence type="ECO:0000256" key="3">
    <source>
        <dbReference type="ARBA" id="ARBA00022692"/>
    </source>
</evidence>
<dbReference type="Pfam" id="PF12791">
    <property type="entry name" value="RsgI_N"/>
    <property type="match status" value="1"/>
</dbReference>
<dbReference type="Pfam" id="PF23750">
    <property type="entry name" value="RsgI_M"/>
    <property type="match status" value="1"/>
</dbReference>
<comment type="caution">
    <text evidence="9">The sequence shown here is derived from an EMBL/GenBank/DDBJ whole genome shotgun (WGS) entry which is preliminary data.</text>
</comment>
<dbReference type="GO" id="GO:0005886">
    <property type="term" value="C:plasma membrane"/>
    <property type="evidence" value="ECO:0007669"/>
    <property type="project" value="UniProtKB-SubCell"/>
</dbReference>